<comment type="caution">
    <text evidence="1">The sequence shown here is derived from an EMBL/GenBank/DDBJ whole genome shotgun (WGS) entry which is preliminary data.</text>
</comment>
<evidence type="ECO:0000313" key="1">
    <source>
        <dbReference type="EMBL" id="KAI0065127.1"/>
    </source>
</evidence>
<evidence type="ECO:0000313" key="2">
    <source>
        <dbReference type="Proteomes" id="UP000814140"/>
    </source>
</evidence>
<organism evidence="1 2">
    <name type="scientific">Artomyces pyxidatus</name>
    <dbReference type="NCBI Taxonomy" id="48021"/>
    <lineage>
        <taxon>Eukaryota</taxon>
        <taxon>Fungi</taxon>
        <taxon>Dikarya</taxon>
        <taxon>Basidiomycota</taxon>
        <taxon>Agaricomycotina</taxon>
        <taxon>Agaricomycetes</taxon>
        <taxon>Russulales</taxon>
        <taxon>Auriscalpiaceae</taxon>
        <taxon>Artomyces</taxon>
    </lineage>
</organism>
<keyword evidence="2" id="KW-1185">Reference proteome</keyword>
<dbReference type="Proteomes" id="UP000814140">
    <property type="component" value="Unassembled WGS sequence"/>
</dbReference>
<accession>A0ACB8T9J8</accession>
<dbReference type="EMBL" id="MU277196">
    <property type="protein sequence ID" value="KAI0065127.1"/>
    <property type="molecule type" value="Genomic_DNA"/>
</dbReference>
<sequence length="505" mass="56390">MHFLDLPVELQTAVLRHLDHRSVLRCTLVCRQLHELVASSVELRYKVELVYDGLVDGAAYPPGMPYSRRLERLLDRRSAWRTLAWRKHTTVTMPGSCRAYELVGGIFAKVFESNGFCASRLPSATADERRLEIADLGVPVKDFAIDPTQGLIALLEQPGHDMQNDTEVARVHLRAIGEDLSELHPDAKCPVLEFRTAGAIHGSTIQIADDVVGIYFWTPLHGVLVWNWMTGERLVYFQGDHGETPEDIWDFALLSSRAYMVTTLTGGGTIEIYTFGDDLSRDSGQEVTLVATLCFFELHPMYGNLLIEATTTTGPFTARVALELPFGTAPTSRVHVFKLQYAVPGYQPVCLVVHNRTLMQYIENYRAGGGHVNVPWEAWGVDGSRAFILGNGSQWLRYVHGERVVCPILHDDRSTTFEVLDFNVHPTRDPQSPATDGMQLVTESSILPSRHQPLFDRPVVTCLPYRSVTVPDLYVGFMIDGERLLGLKASPFSSDSLGDIDVFSF</sequence>
<reference evidence="1" key="2">
    <citation type="journal article" date="2022" name="New Phytol.">
        <title>Evolutionary transition to the ectomycorrhizal habit in the genomes of a hyperdiverse lineage of mushroom-forming fungi.</title>
        <authorList>
            <person name="Looney B."/>
            <person name="Miyauchi S."/>
            <person name="Morin E."/>
            <person name="Drula E."/>
            <person name="Courty P.E."/>
            <person name="Kohler A."/>
            <person name="Kuo A."/>
            <person name="LaButti K."/>
            <person name="Pangilinan J."/>
            <person name="Lipzen A."/>
            <person name="Riley R."/>
            <person name="Andreopoulos W."/>
            <person name="He G."/>
            <person name="Johnson J."/>
            <person name="Nolan M."/>
            <person name="Tritt A."/>
            <person name="Barry K.W."/>
            <person name="Grigoriev I.V."/>
            <person name="Nagy L.G."/>
            <person name="Hibbett D."/>
            <person name="Henrissat B."/>
            <person name="Matheny P.B."/>
            <person name="Labbe J."/>
            <person name="Martin F.M."/>
        </authorList>
    </citation>
    <scope>NUCLEOTIDE SEQUENCE</scope>
    <source>
        <strain evidence="1">HHB10654</strain>
    </source>
</reference>
<protein>
    <submittedName>
        <fullName evidence="1">Uncharacterized protein</fullName>
    </submittedName>
</protein>
<reference evidence="1" key="1">
    <citation type="submission" date="2021-03" db="EMBL/GenBank/DDBJ databases">
        <authorList>
            <consortium name="DOE Joint Genome Institute"/>
            <person name="Ahrendt S."/>
            <person name="Looney B.P."/>
            <person name="Miyauchi S."/>
            <person name="Morin E."/>
            <person name="Drula E."/>
            <person name="Courty P.E."/>
            <person name="Chicoki N."/>
            <person name="Fauchery L."/>
            <person name="Kohler A."/>
            <person name="Kuo A."/>
            <person name="Labutti K."/>
            <person name="Pangilinan J."/>
            <person name="Lipzen A."/>
            <person name="Riley R."/>
            <person name="Andreopoulos W."/>
            <person name="He G."/>
            <person name="Johnson J."/>
            <person name="Barry K.W."/>
            <person name="Grigoriev I.V."/>
            <person name="Nagy L."/>
            <person name="Hibbett D."/>
            <person name="Henrissat B."/>
            <person name="Matheny P.B."/>
            <person name="Labbe J."/>
            <person name="Martin F."/>
        </authorList>
    </citation>
    <scope>NUCLEOTIDE SEQUENCE</scope>
    <source>
        <strain evidence="1">HHB10654</strain>
    </source>
</reference>
<name>A0ACB8T9J8_9AGAM</name>
<proteinExistence type="predicted"/>
<gene>
    <name evidence="1" type="ORF">BV25DRAFT_1822244</name>
</gene>